<evidence type="ECO:0000313" key="7">
    <source>
        <dbReference type="EMBL" id="MDT0414828.1"/>
    </source>
</evidence>
<dbReference type="Proteomes" id="UP001183607">
    <property type="component" value="Unassembled WGS sequence"/>
</dbReference>
<dbReference type="Gene3D" id="1.10.357.10">
    <property type="entry name" value="Tetracycline Repressor, domain 2"/>
    <property type="match status" value="1"/>
</dbReference>
<evidence type="ECO:0000313" key="8">
    <source>
        <dbReference type="Proteomes" id="UP001183607"/>
    </source>
</evidence>
<dbReference type="InterPro" id="IPR050109">
    <property type="entry name" value="HTH-type_TetR-like_transc_reg"/>
</dbReference>
<dbReference type="GO" id="GO:0003677">
    <property type="term" value="F:DNA binding"/>
    <property type="evidence" value="ECO:0007669"/>
    <property type="project" value="UniProtKB-UniRule"/>
</dbReference>
<dbReference type="Gene3D" id="1.10.10.60">
    <property type="entry name" value="Homeodomain-like"/>
    <property type="match status" value="1"/>
</dbReference>
<accession>A0ABD5E078</accession>
<evidence type="ECO:0000256" key="3">
    <source>
        <dbReference type="ARBA" id="ARBA00023163"/>
    </source>
</evidence>
<dbReference type="RefSeq" id="WP_043254010.1">
    <property type="nucleotide sequence ID" value="NZ_JAVRER010000005.1"/>
</dbReference>
<name>A0ABD5E078_9ACTN</name>
<keyword evidence="3" id="KW-0804">Transcription</keyword>
<feature type="region of interest" description="Disordered" evidence="5">
    <location>
        <begin position="1"/>
        <end position="23"/>
    </location>
</feature>
<dbReference type="InterPro" id="IPR009057">
    <property type="entry name" value="Homeodomain-like_sf"/>
</dbReference>
<proteinExistence type="predicted"/>
<sequence>MTAEAVEVTDENPAASRRSKLTPEREQEFYEAVLDQIRRCGYDALTMEGIALRTRCSKSTLYRQWRTKQQFVAAALRARTKERFSGIDTGSLAGDLLAAAHAAGSGSFGDTLLVQALTQAALHDPDLKKVLRETLVDPELAAIGAMLDRGVARGELRADHPARPYVASQLLGVLRMRTFIDGKHADTPYMECFVRAVLLPVLGLEDPEAAGERDAGESP</sequence>
<reference evidence="8" key="1">
    <citation type="submission" date="2023-07" db="EMBL/GenBank/DDBJ databases">
        <title>30 novel species of actinomycetes from the DSMZ collection.</title>
        <authorList>
            <person name="Nouioui I."/>
        </authorList>
    </citation>
    <scope>NUCLEOTIDE SEQUENCE [LARGE SCALE GENOMIC DNA]</scope>
    <source>
        <strain evidence="8">DSM 41982</strain>
    </source>
</reference>
<feature type="DNA-binding region" description="H-T-H motif" evidence="4">
    <location>
        <begin position="46"/>
        <end position="65"/>
    </location>
</feature>
<dbReference type="PANTHER" id="PTHR30055:SF149">
    <property type="entry name" value="TETR-FAMILY TRANSCRIPTIONAL REGULATOR"/>
    <property type="match status" value="1"/>
</dbReference>
<dbReference type="Pfam" id="PF00440">
    <property type="entry name" value="TetR_N"/>
    <property type="match status" value="1"/>
</dbReference>
<gene>
    <name evidence="7" type="ORF">RM574_04935</name>
</gene>
<evidence type="ECO:0000256" key="1">
    <source>
        <dbReference type="ARBA" id="ARBA00023015"/>
    </source>
</evidence>
<evidence type="ECO:0000256" key="2">
    <source>
        <dbReference type="ARBA" id="ARBA00023125"/>
    </source>
</evidence>
<evidence type="ECO:0000259" key="6">
    <source>
        <dbReference type="PROSITE" id="PS50977"/>
    </source>
</evidence>
<dbReference type="Pfam" id="PF16859">
    <property type="entry name" value="TetR_C_11"/>
    <property type="match status" value="1"/>
</dbReference>
<dbReference type="InterPro" id="IPR036271">
    <property type="entry name" value="Tet_transcr_reg_TetR-rel_C_sf"/>
</dbReference>
<dbReference type="GO" id="GO:0006355">
    <property type="term" value="P:regulation of DNA-templated transcription"/>
    <property type="evidence" value="ECO:0007669"/>
    <property type="project" value="UniProtKB-ARBA"/>
</dbReference>
<dbReference type="SUPFAM" id="SSF48498">
    <property type="entry name" value="Tetracyclin repressor-like, C-terminal domain"/>
    <property type="match status" value="1"/>
</dbReference>
<dbReference type="SUPFAM" id="SSF46689">
    <property type="entry name" value="Homeodomain-like"/>
    <property type="match status" value="1"/>
</dbReference>
<dbReference type="PROSITE" id="PS50977">
    <property type="entry name" value="HTH_TETR_2"/>
    <property type="match status" value="1"/>
</dbReference>
<organism evidence="7 8">
    <name type="scientific">Streptomyces evansiae</name>
    <dbReference type="NCBI Taxonomy" id="3075535"/>
    <lineage>
        <taxon>Bacteria</taxon>
        <taxon>Bacillati</taxon>
        <taxon>Actinomycetota</taxon>
        <taxon>Actinomycetes</taxon>
        <taxon>Kitasatosporales</taxon>
        <taxon>Streptomycetaceae</taxon>
        <taxon>Streptomyces</taxon>
    </lineage>
</organism>
<dbReference type="InterPro" id="IPR001647">
    <property type="entry name" value="HTH_TetR"/>
</dbReference>
<keyword evidence="1" id="KW-0805">Transcription regulation</keyword>
<evidence type="ECO:0000256" key="5">
    <source>
        <dbReference type="SAM" id="MobiDB-lite"/>
    </source>
</evidence>
<feature type="domain" description="HTH tetR-type" evidence="6">
    <location>
        <begin position="23"/>
        <end position="83"/>
    </location>
</feature>
<dbReference type="AlphaFoldDB" id="A0ABD5E078"/>
<dbReference type="PANTHER" id="PTHR30055">
    <property type="entry name" value="HTH-TYPE TRANSCRIPTIONAL REGULATOR RUTR"/>
    <property type="match status" value="1"/>
</dbReference>
<comment type="caution">
    <text evidence="7">The sequence shown here is derived from an EMBL/GenBank/DDBJ whole genome shotgun (WGS) entry which is preliminary data.</text>
</comment>
<keyword evidence="2 4" id="KW-0238">DNA-binding</keyword>
<dbReference type="InterPro" id="IPR011075">
    <property type="entry name" value="TetR_C"/>
</dbReference>
<evidence type="ECO:0000256" key="4">
    <source>
        <dbReference type="PROSITE-ProRule" id="PRU00335"/>
    </source>
</evidence>
<dbReference type="EMBL" id="JAVRER010000005">
    <property type="protein sequence ID" value="MDT0414828.1"/>
    <property type="molecule type" value="Genomic_DNA"/>
</dbReference>
<protein>
    <submittedName>
        <fullName evidence="7">TetR/AcrR family transcriptional regulator</fullName>
    </submittedName>
</protein>